<dbReference type="Proteomes" id="UP001055879">
    <property type="component" value="Linkage Group LG03"/>
</dbReference>
<evidence type="ECO:0000313" key="2">
    <source>
        <dbReference type="Proteomes" id="UP001055879"/>
    </source>
</evidence>
<organism evidence="1 2">
    <name type="scientific">Arctium lappa</name>
    <name type="common">Greater burdock</name>
    <name type="synonym">Lappa major</name>
    <dbReference type="NCBI Taxonomy" id="4217"/>
    <lineage>
        <taxon>Eukaryota</taxon>
        <taxon>Viridiplantae</taxon>
        <taxon>Streptophyta</taxon>
        <taxon>Embryophyta</taxon>
        <taxon>Tracheophyta</taxon>
        <taxon>Spermatophyta</taxon>
        <taxon>Magnoliopsida</taxon>
        <taxon>eudicotyledons</taxon>
        <taxon>Gunneridae</taxon>
        <taxon>Pentapetalae</taxon>
        <taxon>asterids</taxon>
        <taxon>campanulids</taxon>
        <taxon>Asterales</taxon>
        <taxon>Asteraceae</taxon>
        <taxon>Carduoideae</taxon>
        <taxon>Cardueae</taxon>
        <taxon>Arctiinae</taxon>
        <taxon>Arctium</taxon>
    </lineage>
</organism>
<reference evidence="1 2" key="2">
    <citation type="journal article" date="2022" name="Mol. Ecol. Resour.">
        <title>The genomes of chicory, endive, great burdock and yacon provide insights into Asteraceae paleo-polyploidization history and plant inulin production.</title>
        <authorList>
            <person name="Fan W."/>
            <person name="Wang S."/>
            <person name="Wang H."/>
            <person name="Wang A."/>
            <person name="Jiang F."/>
            <person name="Liu H."/>
            <person name="Zhao H."/>
            <person name="Xu D."/>
            <person name="Zhang Y."/>
        </authorList>
    </citation>
    <scope>NUCLEOTIDE SEQUENCE [LARGE SCALE GENOMIC DNA]</scope>
    <source>
        <strain evidence="2">cv. Niubang</strain>
    </source>
</reference>
<evidence type="ECO:0000313" key="1">
    <source>
        <dbReference type="EMBL" id="KAI3748600.1"/>
    </source>
</evidence>
<sequence length="70" mass="7892">MQSYLSSKEKRVLATARTDSSIPGLFHPVDQGPSLSLSLSKRRGRKRVRVYSLPLLPFAPHSYHHLCCTL</sequence>
<protein>
    <submittedName>
        <fullName evidence="1">Uncharacterized protein</fullName>
    </submittedName>
</protein>
<gene>
    <name evidence="1" type="ORF">L6452_11794</name>
</gene>
<name>A0ACB9DQA7_ARCLA</name>
<dbReference type="EMBL" id="CM042049">
    <property type="protein sequence ID" value="KAI3748600.1"/>
    <property type="molecule type" value="Genomic_DNA"/>
</dbReference>
<accession>A0ACB9DQA7</accession>
<keyword evidence="2" id="KW-1185">Reference proteome</keyword>
<proteinExistence type="predicted"/>
<reference evidence="2" key="1">
    <citation type="journal article" date="2022" name="Mol. Ecol. Resour.">
        <title>The genomes of chicory, endive, great burdock and yacon provide insights into Asteraceae palaeo-polyploidization history and plant inulin production.</title>
        <authorList>
            <person name="Fan W."/>
            <person name="Wang S."/>
            <person name="Wang H."/>
            <person name="Wang A."/>
            <person name="Jiang F."/>
            <person name="Liu H."/>
            <person name="Zhao H."/>
            <person name="Xu D."/>
            <person name="Zhang Y."/>
        </authorList>
    </citation>
    <scope>NUCLEOTIDE SEQUENCE [LARGE SCALE GENOMIC DNA]</scope>
    <source>
        <strain evidence="2">cv. Niubang</strain>
    </source>
</reference>
<comment type="caution">
    <text evidence="1">The sequence shown here is derived from an EMBL/GenBank/DDBJ whole genome shotgun (WGS) entry which is preliminary data.</text>
</comment>